<dbReference type="InterPro" id="IPR059050">
    <property type="entry name" value="Rv3660c_N"/>
</dbReference>
<keyword evidence="3" id="KW-1185">Reference proteome</keyword>
<dbReference type="NCBIfam" id="TIGR03815">
    <property type="entry name" value="CpaE_hom_Actino"/>
    <property type="match status" value="1"/>
</dbReference>
<feature type="domain" description="Rv3660c-like CheY-like N-terminal" evidence="1">
    <location>
        <begin position="9"/>
        <end position="121"/>
    </location>
</feature>
<dbReference type="Gene3D" id="3.40.50.300">
    <property type="entry name" value="P-loop containing nucleotide triphosphate hydrolases"/>
    <property type="match status" value="1"/>
</dbReference>
<dbReference type="OrthoDB" id="3252838at2"/>
<dbReference type="Pfam" id="PF26563">
    <property type="entry name" value="Rv3660c_N"/>
    <property type="match status" value="1"/>
</dbReference>
<reference evidence="2 3" key="1">
    <citation type="submission" date="2019-06" db="EMBL/GenBank/DDBJ databases">
        <title>Sequencing the genomes of 1000 actinobacteria strains.</title>
        <authorList>
            <person name="Klenk H.-P."/>
        </authorList>
    </citation>
    <scope>NUCLEOTIDE SEQUENCE [LARGE SCALE GENOMIC DNA]</scope>
    <source>
        <strain evidence="2 3">DSM 45015</strain>
    </source>
</reference>
<dbReference type="InterPro" id="IPR027417">
    <property type="entry name" value="P-loop_NTPase"/>
</dbReference>
<dbReference type="GO" id="GO:0009898">
    <property type="term" value="C:cytoplasmic side of plasma membrane"/>
    <property type="evidence" value="ECO:0007669"/>
    <property type="project" value="TreeGrafter"/>
</dbReference>
<name>A0A543NA55_9ACTN</name>
<dbReference type="AlphaFoldDB" id="A0A543NA55"/>
<evidence type="ECO:0000313" key="2">
    <source>
        <dbReference type="EMBL" id="TQN28711.1"/>
    </source>
</evidence>
<dbReference type="Proteomes" id="UP000317422">
    <property type="component" value="Unassembled WGS sequence"/>
</dbReference>
<dbReference type="GO" id="GO:0051782">
    <property type="term" value="P:negative regulation of cell division"/>
    <property type="evidence" value="ECO:0007669"/>
    <property type="project" value="TreeGrafter"/>
</dbReference>
<accession>A0A543NA55</accession>
<sequence>MDAPRPLLVTDDAELLDDLLRLAATAAVDVTVAHTTPHAARDWTQAPLVIAGTDLLPELAELRPDPHPNIITVSRETDHQPQHDQALANAALRIGARTLLALPDDEGTLVDLLADATQPRSRSSLTVAVLGGRGGAGASLLSVALAHAGQRAGARTALIDADPLGGGLDLLLGHERTPGTRWNDLTSREGRMSWPALRDTLPAPGGITLLTWEHGPATPVPVPAMRAVLSSASRGSDLVVLDLPRDPDAAAEEALRRSTVALLVVPAELHAVMAARRAAARARKHARDLRVACRSSSCDFPADTVRHALGLPLAGDIPAEPGLARTLDRGDPPACGGRTPLSRFADTFVSRIRAEHGDSEVPQ</sequence>
<proteinExistence type="predicted"/>
<evidence type="ECO:0000259" key="1">
    <source>
        <dbReference type="Pfam" id="PF26563"/>
    </source>
</evidence>
<protein>
    <submittedName>
        <fullName evidence="2">Secretion/DNA translocation related CpaE-like protein</fullName>
    </submittedName>
</protein>
<gene>
    <name evidence="2" type="ORF">FHX37_4071</name>
</gene>
<dbReference type="EMBL" id="VFQC01000002">
    <property type="protein sequence ID" value="TQN28711.1"/>
    <property type="molecule type" value="Genomic_DNA"/>
</dbReference>
<comment type="caution">
    <text evidence="2">The sequence shown here is derived from an EMBL/GenBank/DDBJ whole genome shotgun (WGS) entry which is preliminary data.</text>
</comment>
<dbReference type="GO" id="GO:0016887">
    <property type="term" value="F:ATP hydrolysis activity"/>
    <property type="evidence" value="ECO:0007669"/>
    <property type="project" value="TreeGrafter"/>
</dbReference>
<evidence type="ECO:0000313" key="3">
    <source>
        <dbReference type="Proteomes" id="UP000317422"/>
    </source>
</evidence>
<organism evidence="2 3">
    <name type="scientific">Haloactinospora alba</name>
    <dbReference type="NCBI Taxonomy" id="405555"/>
    <lineage>
        <taxon>Bacteria</taxon>
        <taxon>Bacillati</taxon>
        <taxon>Actinomycetota</taxon>
        <taxon>Actinomycetes</taxon>
        <taxon>Streptosporangiales</taxon>
        <taxon>Nocardiopsidaceae</taxon>
        <taxon>Haloactinospora</taxon>
    </lineage>
</organism>
<dbReference type="RefSeq" id="WP_141925721.1">
    <property type="nucleotide sequence ID" value="NZ_VFQC01000002.1"/>
</dbReference>
<dbReference type="SUPFAM" id="SSF52540">
    <property type="entry name" value="P-loop containing nucleoside triphosphate hydrolases"/>
    <property type="match status" value="1"/>
</dbReference>
<dbReference type="GO" id="GO:0005524">
    <property type="term" value="F:ATP binding"/>
    <property type="evidence" value="ECO:0007669"/>
    <property type="project" value="TreeGrafter"/>
</dbReference>
<dbReference type="InterPro" id="IPR050625">
    <property type="entry name" value="ParA/MinD_ATPase"/>
</dbReference>
<dbReference type="PANTHER" id="PTHR43384:SF11">
    <property type="entry name" value="SEPTUM SITE DETERMINING PROTEIN"/>
    <property type="match status" value="1"/>
</dbReference>
<dbReference type="PANTHER" id="PTHR43384">
    <property type="entry name" value="SEPTUM SITE-DETERMINING PROTEIN MIND HOMOLOG, CHLOROPLASTIC-RELATED"/>
    <property type="match status" value="1"/>
</dbReference>
<dbReference type="InterPro" id="IPR022521">
    <property type="entry name" value="Rv3660c"/>
</dbReference>
<dbReference type="GO" id="GO:0005829">
    <property type="term" value="C:cytosol"/>
    <property type="evidence" value="ECO:0007669"/>
    <property type="project" value="TreeGrafter"/>
</dbReference>